<name>A0A9E7K0B9_9LILI</name>
<dbReference type="EMBL" id="CP097506">
    <property type="protein sequence ID" value="URD98851.1"/>
    <property type="molecule type" value="Genomic_DNA"/>
</dbReference>
<keyword evidence="2" id="KW-1185">Reference proteome</keyword>
<accession>A0A9E7K0B9</accession>
<proteinExistence type="predicted"/>
<gene>
    <name evidence="1" type="ORF">MUK42_29085</name>
</gene>
<evidence type="ECO:0000313" key="1">
    <source>
        <dbReference type="EMBL" id="URD98851.1"/>
    </source>
</evidence>
<organism evidence="1 2">
    <name type="scientific">Musa troglodytarum</name>
    <name type="common">fe'i banana</name>
    <dbReference type="NCBI Taxonomy" id="320322"/>
    <lineage>
        <taxon>Eukaryota</taxon>
        <taxon>Viridiplantae</taxon>
        <taxon>Streptophyta</taxon>
        <taxon>Embryophyta</taxon>
        <taxon>Tracheophyta</taxon>
        <taxon>Spermatophyta</taxon>
        <taxon>Magnoliopsida</taxon>
        <taxon>Liliopsida</taxon>
        <taxon>Zingiberales</taxon>
        <taxon>Musaceae</taxon>
        <taxon>Musa</taxon>
    </lineage>
</organism>
<protein>
    <submittedName>
        <fullName evidence="1">Uncharacterized protein</fullName>
    </submittedName>
</protein>
<dbReference type="Proteomes" id="UP001055439">
    <property type="component" value="Chromosome 4"/>
</dbReference>
<evidence type="ECO:0000313" key="2">
    <source>
        <dbReference type="Proteomes" id="UP001055439"/>
    </source>
</evidence>
<reference evidence="1" key="1">
    <citation type="submission" date="2022-05" db="EMBL/GenBank/DDBJ databases">
        <title>The Musa troglodytarum L. genome provides insights into the mechanism of non-climacteric behaviour and enrichment of carotenoids.</title>
        <authorList>
            <person name="Wang J."/>
        </authorList>
    </citation>
    <scope>NUCLEOTIDE SEQUENCE</scope>
    <source>
        <tissue evidence="1">Leaf</tissue>
    </source>
</reference>
<dbReference type="AlphaFoldDB" id="A0A9E7K0B9"/>
<sequence length="51" mass="5700">MEEEKEVADGLSTALDRGPSVCMHGEKSFLIRRHHLLITDECSNSGILENM</sequence>